<dbReference type="KEGG" id="ntt:TAO_0437"/>
<keyword evidence="1" id="KW-1133">Transmembrane helix</keyword>
<evidence type="ECO:0000313" key="4">
    <source>
        <dbReference type="Proteomes" id="UP000243679"/>
    </source>
</evidence>
<feature type="domain" description="YdbS-like PH" evidence="2">
    <location>
        <begin position="48"/>
        <end position="123"/>
    </location>
</feature>
<dbReference type="Proteomes" id="UP000243679">
    <property type="component" value="Chromosome"/>
</dbReference>
<dbReference type="RefSeq" id="WP_096526424.1">
    <property type="nucleotide sequence ID" value="NZ_AP014836.1"/>
</dbReference>
<sequence length="145" mass="17032">MTEITEEKEIWSGTPSQIVNLSTFIICGLFFWLIIPLFIILWQWLVVKNTQYELTTHRLKIRQGVINKKMDDLELYRVRDYSLEQPLLLRWFGLENIILQTSDRTDPVVIIRAVKNGEELQGKIREAVEACRAKTQGVREVDVEQ</sequence>
<evidence type="ECO:0000313" key="3">
    <source>
        <dbReference type="EMBL" id="BAW79807.1"/>
    </source>
</evidence>
<evidence type="ECO:0000259" key="2">
    <source>
        <dbReference type="Pfam" id="PF03703"/>
    </source>
</evidence>
<name>A0A1Q2SL23_9GAMM</name>
<evidence type="ECO:0000256" key="1">
    <source>
        <dbReference type="SAM" id="Phobius"/>
    </source>
</evidence>
<keyword evidence="4" id="KW-1185">Reference proteome</keyword>
<gene>
    <name evidence="3" type="ORF">TAO_0437</name>
</gene>
<keyword evidence="1" id="KW-0812">Transmembrane</keyword>
<keyword evidence="1" id="KW-0472">Membrane</keyword>
<feature type="transmembrane region" description="Helical" evidence="1">
    <location>
        <begin position="21"/>
        <end position="45"/>
    </location>
</feature>
<dbReference type="PANTHER" id="PTHR37938">
    <property type="entry name" value="BLL0215 PROTEIN"/>
    <property type="match status" value="1"/>
</dbReference>
<dbReference type="OrthoDB" id="155986at2"/>
<protein>
    <submittedName>
        <fullName evidence="3">Hypothetical conserved protein</fullName>
    </submittedName>
</protein>
<proteinExistence type="predicted"/>
<organism evidence="3 4">
    <name type="scientific">Candidatus Nitrosoglobus terrae</name>
    <dbReference type="NCBI Taxonomy" id="1630141"/>
    <lineage>
        <taxon>Bacteria</taxon>
        <taxon>Pseudomonadati</taxon>
        <taxon>Pseudomonadota</taxon>
        <taxon>Gammaproteobacteria</taxon>
        <taxon>Chromatiales</taxon>
        <taxon>Chromatiaceae</taxon>
        <taxon>Candidatus Nitrosoglobus</taxon>
    </lineage>
</organism>
<reference evidence="3 4" key="1">
    <citation type="journal article" date="2017" name="ISME J.">
        <title>An acid-tolerant ammonia-oxidizing ?-proteobacterium from soil.</title>
        <authorList>
            <person name="Hayatsu M."/>
            <person name="Tago K."/>
            <person name="Uchiyama I."/>
            <person name="Toyoda A."/>
            <person name="Wang Y."/>
            <person name="Shimomura Y."/>
            <person name="Okubo T."/>
            <person name="Kurisu F."/>
            <person name="Hirono Y."/>
            <person name="Nonaka K."/>
            <person name="Akiyama H."/>
            <person name="Itoh T."/>
            <person name="Takami H."/>
        </authorList>
    </citation>
    <scope>NUCLEOTIDE SEQUENCE [LARGE SCALE GENOMIC DNA]</scope>
    <source>
        <strain evidence="3 4">TAO100</strain>
    </source>
</reference>
<dbReference type="InterPro" id="IPR005182">
    <property type="entry name" value="YdbS-like_PH"/>
</dbReference>
<dbReference type="EMBL" id="AP014836">
    <property type="protein sequence ID" value="BAW79807.1"/>
    <property type="molecule type" value="Genomic_DNA"/>
</dbReference>
<accession>A0A1Q2SL23</accession>
<dbReference type="PANTHER" id="PTHR37938:SF1">
    <property type="entry name" value="BLL0215 PROTEIN"/>
    <property type="match status" value="1"/>
</dbReference>
<dbReference type="AlphaFoldDB" id="A0A1Q2SL23"/>
<dbReference type="Pfam" id="PF03703">
    <property type="entry name" value="bPH_2"/>
    <property type="match status" value="1"/>
</dbReference>